<dbReference type="InterPro" id="IPR032466">
    <property type="entry name" value="Metal_Hydrolase"/>
</dbReference>
<dbReference type="PANTHER" id="PTHR43135:SF3">
    <property type="entry name" value="ALPHA-D-RIBOSE 1-METHYLPHOSPHONATE 5-TRIPHOSPHATE DIPHOSPHATASE"/>
    <property type="match status" value="1"/>
</dbReference>
<evidence type="ECO:0000313" key="2">
    <source>
        <dbReference type="EMBL" id="ADV65722.1"/>
    </source>
</evidence>
<keyword evidence="3" id="KW-1185">Reference proteome</keyword>
<evidence type="ECO:0000259" key="1">
    <source>
        <dbReference type="Pfam" id="PF01979"/>
    </source>
</evidence>
<evidence type="ECO:0000313" key="3">
    <source>
        <dbReference type="Proteomes" id="UP000008635"/>
    </source>
</evidence>
<dbReference type="OrthoDB" id="9797498at2"/>
<dbReference type="InterPro" id="IPR011059">
    <property type="entry name" value="Metal-dep_hydrolase_composite"/>
</dbReference>
<dbReference type="PANTHER" id="PTHR43135">
    <property type="entry name" value="ALPHA-D-RIBOSE 1-METHYLPHOSPHONATE 5-TRIPHOSPHATE DIPHOSPHATASE"/>
    <property type="match status" value="1"/>
</dbReference>
<dbReference type="KEGG" id="dmr:Deima_0058"/>
<dbReference type="EMBL" id="CP002454">
    <property type="protein sequence ID" value="ADV65722.1"/>
    <property type="molecule type" value="Genomic_DNA"/>
</dbReference>
<dbReference type="eggNOG" id="COG1228">
    <property type="taxonomic scope" value="Bacteria"/>
</dbReference>
<organism evidence="2 3">
    <name type="scientific">Deinococcus maricopensis (strain DSM 21211 / LMG 22137 / NRRL B-23946 / LB-34)</name>
    <dbReference type="NCBI Taxonomy" id="709986"/>
    <lineage>
        <taxon>Bacteria</taxon>
        <taxon>Thermotogati</taxon>
        <taxon>Deinococcota</taxon>
        <taxon>Deinococci</taxon>
        <taxon>Deinococcales</taxon>
        <taxon>Deinococcaceae</taxon>
        <taxon>Deinococcus</taxon>
    </lineage>
</organism>
<accession>E8U2Y4</accession>
<feature type="domain" description="Amidohydrolase-related" evidence="1">
    <location>
        <begin position="56"/>
        <end position="411"/>
    </location>
</feature>
<dbReference type="Gene3D" id="1.20.58.520">
    <property type="entry name" value="Amidohydrolase"/>
    <property type="match status" value="1"/>
</dbReference>
<dbReference type="GO" id="GO:0016810">
    <property type="term" value="F:hydrolase activity, acting on carbon-nitrogen (but not peptide) bonds"/>
    <property type="evidence" value="ECO:0007669"/>
    <property type="project" value="InterPro"/>
</dbReference>
<protein>
    <submittedName>
        <fullName evidence="2">Amidohydrolase</fullName>
    </submittedName>
</protein>
<dbReference type="Gene3D" id="3.30.110.90">
    <property type="entry name" value="Amidohydrolase"/>
    <property type="match status" value="1"/>
</dbReference>
<dbReference type="HOGENOM" id="CLU_023620_6_1_0"/>
<dbReference type="STRING" id="709986.Deima_0058"/>
<dbReference type="AlphaFoldDB" id="E8U2Y4"/>
<gene>
    <name evidence="2" type="ordered locus">Deima_0058</name>
</gene>
<reference evidence="2 3" key="1">
    <citation type="journal article" date="2011" name="Stand. Genomic Sci.">
        <title>Complete genome sequence of Deinococcus maricopensis type strain (LB-34).</title>
        <authorList>
            <person name="Pukall R."/>
            <person name="Zeytun A."/>
            <person name="Lucas S."/>
            <person name="Lapidus A."/>
            <person name="Hammon N."/>
            <person name="Deshpande S."/>
            <person name="Nolan M."/>
            <person name="Cheng J.F."/>
            <person name="Pitluck S."/>
            <person name="Liolios K."/>
            <person name="Pagani I."/>
            <person name="Mikhailova N."/>
            <person name="Ivanova N."/>
            <person name="Mavromatis K."/>
            <person name="Pati A."/>
            <person name="Tapia R."/>
            <person name="Han C."/>
            <person name="Goodwin L."/>
            <person name="Chen A."/>
            <person name="Palaniappan K."/>
            <person name="Land M."/>
            <person name="Hauser L."/>
            <person name="Chang Y.J."/>
            <person name="Jeffries C.D."/>
            <person name="Brambilla E.M."/>
            <person name="Rohde M."/>
            <person name="Goker M."/>
            <person name="Detter J.C."/>
            <person name="Woyke T."/>
            <person name="Bristow J."/>
            <person name="Eisen J.A."/>
            <person name="Markowitz V."/>
            <person name="Hugenholtz P."/>
            <person name="Kyrpides N.C."/>
            <person name="Klenk H.P."/>
        </authorList>
    </citation>
    <scope>NUCLEOTIDE SEQUENCE [LARGE SCALE GENOMIC DNA]</scope>
    <source>
        <strain evidence="3">DSM 21211 / LMG 22137 / NRRL B-23946 / LB-34</strain>
    </source>
</reference>
<dbReference type="Gene3D" id="3.40.50.10910">
    <property type="entry name" value="Amidohydrolase"/>
    <property type="match status" value="1"/>
</dbReference>
<proteinExistence type="predicted"/>
<keyword evidence="2" id="KW-0378">Hydrolase</keyword>
<dbReference type="SUPFAM" id="SSF51556">
    <property type="entry name" value="Metallo-dependent hydrolases"/>
    <property type="match status" value="1"/>
</dbReference>
<name>E8U2Y4_DEIML</name>
<dbReference type="Proteomes" id="UP000008635">
    <property type="component" value="Chromosome"/>
</dbReference>
<reference evidence="3" key="2">
    <citation type="submission" date="2011-01" db="EMBL/GenBank/DDBJ databases">
        <title>The complete genome of Deinococcus maricopensis DSM 21211.</title>
        <authorList>
            <consortium name="US DOE Joint Genome Institute (JGI-PGF)"/>
            <person name="Lucas S."/>
            <person name="Copeland A."/>
            <person name="Lapidus A."/>
            <person name="Goodwin L."/>
            <person name="Pitluck S."/>
            <person name="Kyrpides N."/>
            <person name="Mavromatis K."/>
            <person name="Pagani I."/>
            <person name="Ivanova N."/>
            <person name="Ovchinnikova G."/>
            <person name="Zeytun A."/>
            <person name="Detter J.C."/>
            <person name="Han C."/>
            <person name="Land M."/>
            <person name="Hauser L."/>
            <person name="Markowitz V."/>
            <person name="Cheng J.-F."/>
            <person name="Hugenholtz P."/>
            <person name="Woyke T."/>
            <person name="Wu D."/>
            <person name="Pukall R."/>
            <person name="Gehrich-Schroeter G."/>
            <person name="Brambilla E."/>
            <person name="Klenk H.-P."/>
            <person name="Eisen J.A."/>
        </authorList>
    </citation>
    <scope>NUCLEOTIDE SEQUENCE [LARGE SCALE GENOMIC DNA]</scope>
    <source>
        <strain evidence="3">DSM 21211 / LMG 22137 / NRRL B-23946 / LB-34</strain>
    </source>
</reference>
<dbReference type="Pfam" id="PF01979">
    <property type="entry name" value="Amidohydro_1"/>
    <property type="match status" value="1"/>
</dbReference>
<dbReference type="SUPFAM" id="SSF51338">
    <property type="entry name" value="Composite domain of metallo-dependent hydrolases"/>
    <property type="match status" value="1"/>
</dbReference>
<dbReference type="InterPro" id="IPR051781">
    <property type="entry name" value="Metallo-dep_Hydrolase"/>
</dbReference>
<sequence length="421" mass="43224">MLMTPTLALTGRLLDPLRPTLTEDGVLLIAGDRIVASGPRATTPIPDGVPTLQGGTLLPGLMDLHVHARPAYASWFPRAGVTTVRDAASSLENLRALRTHPGAPRMFGAGPALDGPGSIFAQFGPGAFEAPGDPVAGGWCVRTPEDAIRAVDALADAGVDTVKLYEQLTPDAYRAAAARAHARELPVMTDLGTAFTRGLSGAQVDALQAIACGVRSIEHVSGYALAYQRLGGDPLADSLNAAHLDHLARVTVDHGVTLVPTLVNLAGFAGTLEPLTLNTPAGPALDGLQHQWSYLRALPDSMRAAALADLRLAVALCVRVLDLGGRVVAGTDTPAAPDVLPGAGLHAELRLFAALLGLSPARALQAATTDAAGLLGRADLGTLQPGTLADVLIVDGRPDVTLADAARVRHVVQAGVPATVA</sequence>
<dbReference type="InterPro" id="IPR006680">
    <property type="entry name" value="Amidohydro-rel"/>
</dbReference>
<dbReference type="Gene3D" id="2.30.40.10">
    <property type="entry name" value="Urease, subunit C, domain 1"/>
    <property type="match status" value="1"/>
</dbReference>